<keyword evidence="1" id="KW-1185">Reference proteome</keyword>
<name>A0AB40CVX4_DIOCR</name>
<reference evidence="2 3" key="1">
    <citation type="submission" date="2025-04" db="UniProtKB">
        <authorList>
            <consortium name="RefSeq"/>
        </authorList>
    </citation>
    <scope>IDENTIFICATION</scope>
</reference>
<accession>A0AB40CVX4</accession>
<evidence type="ECO:0000313" key="2">
    <source>
        <dbReference type="RefSeq" id="XP_039142965.1"/>
    </source>
</evidence>
<dbReference type="RefSeq" id="XP_039142965.1">
    <property type="nucleotide sequence ID" value="XM_039287031.1"/>
</dbReference>
<dbReference type="GeneID" id="120280256"/>
<sequence length="163" mass="17923">MSGLHGINLFALKRVIKSVKVSCVNAKYRCNETLAYSHYEVHQKPAIMLHATALTYLVHYGAPQEVFRSTSAATTQSLLSNSDMDAISLLQLIIQKLHCSILCEIIHVATHVNNGNLNEAIYMLELFKNEGFDSGDFPEISAARNNVDPTSLTGSFSGTNHTI</sequence>
<organism evidence="1 3">
    <name type="scientific">Dioscorea cayennensis subsp. rotundata</name>
    <name type="common">White Guinea yam</name>
    <name type="synonym">Dioscorea rotundata</name>
    <dbReference type="NCBI Taxonomy" id="55577"/>
    <lineage>
        <taxon>Eukaryota</taxon>
        <taxon>Viridiplantae</taxon>
        <taxon>Streptophyta</taxon>
        <taxon>Embryophyta</taxon>
        <taxon>Tracheophyta</taxon>
        <taxon>Spermatophyta</taxon>
        <taxon>Magnoliopsida</taxon>
        <taxon>Liliopsida</taxon>
        <taxon>Dioscoreales</taxon>
        <taxon>Dioscoreaceae</taxon>
        <taxon>Dioscorea</taxon>
    </lineage>
</organism>
<dbReference type="AlphaFoldDB" id="A0AB40CVX4"/>
<evidence type="ECO:0000313" key="1">
    <source>
        <dbReference type="Proteomes" id="UP001515500"/>
    </source>
</evidence>
<dbReference type="RefSeq" id="XP_039142966.1">
    <property type="nucleotide sequence ID" value="XM_039287032.1"/>
</dbReference>
<proteinExistence type="predicted"/>
<evidence type="ECO:0000313" key="3">
    <source>
        <dbReference type="RefSeq" id="XP_039142966.1"/>
    </source>
</evidence>
<gene>
    <name evidence="2 3" type="primary">LOC120280256</name>
</gene>
<dbReference type="Proteomes" id="UP001515500">
    <property type="component" value="Chromosome 17"/>
</dbReference>
<protein>
    <submittedName>
        <fullName evidence="2 3">Uncharacterized protein LOC120280256 isoform X1</fullName>
    </submittedName>
</protein>